<protein>
    <recommendedName>
        <fullName evidence="3">Lipoprotein</fullName>
    </recommendedName>
</protein>
<evidence type="ECO:0008006" key="3">
    <source>
        <dbReference type="Google" id="ProtNLM"/>
    </source>
</evidence>
<name>A0A085ZNJ1_9FLAO</name>
<accession>A0A085ZNJ1</accession>
<keyword evidence="2" id="KW-1185">Reference proteome</keyword>
<evidence type="ECO:0000313" key="2">
    <source>
        <dbReference type="Proteomes" id="UP000028715"/>
    </source>
</evidence>
<evidence type="ECO:0000313" key="1">
    <source>
        <dbReference type="EMBL" id="KFF06005.1"/>
    </source>
</evidence>
<dbReference type="PROSITE" id="PS51257">
    <property type="entry name" value="PROKAR_LIPOPROTEIN"/>
    <property type="match status" value="1"/>
</dbReference>
<comment type="caution">
    <text evidence="1">The sequence shown here is derived from an EMBL/GenBank/DDBJ whole genome shotgun (WGS) entry which is preliminary data.</text>
</comment>
<dbReference type="AlphaFoldDB" id="A0A085ZNJ1"/>
<organism evidence="1 2">
    <name type="scientific">Flavobacterium reichenbachii</name>
    <dbReference type="NCBI Taxonomy" id="362418"/>
    <lineage>
        <taxon>Bacteria</taxon>
        <taxon>Pseudomonadati</taxon>
        <taxon>Bacteroidota</taxon>
        <taxon>Flavobacteriia</taxon>
        <taxon>Flavobacteriales</taxon>
        <taxon>Flavobacteriaceae</taxon>
        <taxon>Flavobacterium</taxon>
    </lineage>
</organism>
<gene>
    <name evidence="1" type="ORF">IW19_10930</name>
</gene>
<proteinExistence type="predicted"/>
<dbReference type="STRING" id="362418.IW19_10930"/>
<dbReference type="eggNOG" id="ENOG50311TC">
    <property type="taxonomic scope" value="Bacteria"/>
</dbReference>
<dbReference type="RefSeq" id="WP_035683971.1">
    <property type="nucleotide sequence ID" value="NZ_JPRL01000001.1"/>
</dbReference>
<reference evidence="1 2" key="1">
    <citation type="submission" date="2014-07" db="EMBL/GenBank/DDBJ databases">
        <title>Genome of Flavobacterium reichenbachii LMG 25512.</title>
        <authorList>
            <person name="Stropko S.J."/>
            <person name="Pipes S.E."/>
            <person name="Newman J.D."/>
        </authorList>
    </citation>
    <scope>NUCLEOTIDE SEQUENCE [LARGE SCALE GENOMIC DNA]</scope>
    <source>
        <strain evidence="1 2">LMG 25512</strain>
    </source>
</reference>
<dbReference type="Proteomes" id="UP000028715">
    <property type="component" value="Unassembled WGS sequence"/>
</dbReference>
<dbReference type="OrthoDB" id="1179861at2"/>
<dbReference type="EMBL" id="JPRL01000001">
    <property type="protein sequence ID" value="KFF06005.1"/>
    <property type="molecule type" value="Genomic_DNA"/>
</dbReference>
<sequence length="232" mass="26258">MLKIKKSILAFIIATAGFFSCKQSSNSKKDIIETKVSDSIKNINNKNTFNDKDIYTKYKYADSAGKNILIKNGFPRGGLKYTDKNGDQYSYAVFWTQITNETDNPIELTMDFPLNAYEVPSLPDKYYKILIPNDTMTLEKFPLFLYGLTNLESYLDNNIHKSASLNRTINSRESNGFYIVILCLTEGAHGTMRTELSVKGKNLFYEIKVDGSRNNGKSSNKKINCGSINLKN</sequence>